<keyword evidence="6" id="KW-1185">Reference proteome</keyword>
<dbReference type="InterPro" id="IPR020846">
    <property type="entry name" value="MFS_dom"/>
</dbReference>
<feature type="transmembrane region" description="Helical" evidence="3">
    <location>
        <begin position="294"/>
        <end position="312"/>
    </location>
</feature>
<evidence type="ECO:0000256" key="3">
    <source>
        <dbReference type="SAM" id="Phobius"/>
    </source>
</evidence>
<keyword evidence="3" id="KW-0812">Transmembrane</keyword>
<feature type="transmembrane region" description="Helical" evidence="3">
    <location>
        <begin position="150"/>
        <end position="171"/>
    </location>
</feature>
<dbReference type="InterPro" id="IPR036259">
    <property type="entry name" value="MFS_trans_sf"/>
</dbReference>
<feature type="transmembrane region" description="Helical" evidence="3">
    <location>
        <begin position="351"/>
        <end position="374"/>
    </location>
</feature>
<feature type="transmembrane region" description="Helical" evidence="3">
    <location>
        <begin position="414"/>
        <end position="435"/>
    </location>
</feature>
<keyword evidence="3" id="KW-1133">Transmembrane helix</keyword>
<dbReference type="PROSITE" id="PS50850">
    <property type="entry name" value="MFS"/>
    <property type="match status" value="1"/>
</dbReference>
<dbReference type="PANTHER" id="PTHR11360">
    <property type="entry name" value="MONOCARBOXYLATE TRANSPORTER"/>
    <property type="match status" value="1"/>
</dbReference>
<comment type="subcellular location">
    <subcellularLocation>
        <location evidence="1">Membrane</location>
        <topology evidence="1">Multi-pass membrane protein</topology>
    </subcellularLocation>
</comment>
<proteinExistence type="inferred from homology"/>
<evidence type="ECO:0000313" key="5">
    <source>
        <dbReference type="EMBL" id="KAH8082425.1"/>
    </source>
</evidence>
<evidence type="ECO:0000256" key="2">
    <source>
        <dbReference type="ARBA" id="ARBA00006727"/>
    </source>
</evidence>
<dbReference type="PANTHER" id="PTHR11360:SF177">
    <property type="entry name" value="RIBOFLAVIN TRANSPORTER MCH5"/>
    <property type="match status" value="1"/>
</dbReference>
<feature type="transmembrane region" description="Helical" evidence="3">
    <location>
        <begin position="97"/>
        <end position="119"/>
    </location>
</feature>
<evidence type="ECO:0000256" key="1">
    <source>
        <dbReference type="ARBA" id="ARBA00004141"/>
    </source>
</evidence>
<comment type="similarity">
    <text evidence="2">Belongs to the major facilitator superfamily. Monocarboxylate porter (TC 2.A.1.13) family.</text>
</comment>
<evidence type="ECO:0000313" key="6">
    <source>
        <dbReference type="Proteomes" id="UP000813824"/>
    </source>
</evidence>
<reference evidence="5" key="1">
    <citation type="journal article" date="2021" name="New Phytol.">
        <title>Evolutionary innovations through gain and loss of genes in the ectomycorrhizal Boletales.</title>
        <authorList>
            <person name="Wu G."/>
            <person name="Miyauchi S."/>
            <person name="Morin E."/>
            <person name="Kuo A."/>
            <person name="Drula E."/>
            <person name="Varga T."/>
            <person name="Kohler A."/>
            <person name="Feng B."/>
            <person name="Cao Y."/>
            <person name="Lipzen A."/>
            <person name="Daum C."/>
            <person name="Hundley H."/>
            <person name="Pangilinan J."/>
            <person name="Johnson J."/>
            <person name="Barry K."/>
            <person name="LaButti K."/>
            <person name="Ng V."/>
            <person name="Ahrendt S."/>
            <person name="Min B."/>
            <person name="Choi I.G."/>
            <person name="Park H."/>
            <person name="Plett J.M."/>
            <person name="Magnuson J."/>
            <person name="Spatafora J.W."/>
            <person name="Nagy L.G."/>
            <person name="Henrissat B."/>
            <person name="Grigoriev I.V."/>
            <person name="Yang Z.L."/>
            <person name="Xu J."/>
            <person name="Martin F.M."/>
        </authorList>
    </citation>
    <scope>NUCLEOTIDE SEQUENCE</scope>
    <source>
        <strain evidence="5">KKN 215</strain>
    </source>
</reference>
<feature type="transmembrane region" description="Helical" evidence="3">
    <location>
        <begin position="215"/>
        <end position="239"/>
    </location>
</feature>
<gene>
    <name evidence="5" type="ORF">BXZ70DRAFT_625312</name>
</gene>
<dbReference type="AlphaFoldDB" id="A0A8K0XL00"/>
<evidence type="ECO:0000259" key="4">
    <source>
        <dbReference type="PROSITE" id="PS50850"/>
    </source>
</evidence>
<feature type="transmembrane region" description="Helical" evidence="3">
    <location>
        <begin position="126"/>
        <end position="144"/>
    </location>
</feature>
<feature type="transmembrane region" description="Helical" evidence="3">
    <location>
        <begin position="386"/>
        <end position="408"/>
    </location>
</feature>
<sequence length="448" mass="48085">MSTADLEKCDATLGPPLIQSQSALAASATVLGSTHSRAPSSSHTLDDTFPDGGRKAWLTVLGAFLALLCTFGQLTSFGTFQSWYADHQLLHLPPSTISWIGSLQFWVFFFSGGFIGRFYDSSGPKVLMIPGTLLLTLSVMLTSICTKFYQYLLCQGALFGIGVGLLFYPSLAAVSTYFLRYRATALGIAFAGSGVGGVIYPIMLRRLFATCGFAWAVRISGFITLALCIVATCAVSTRLEKPSKGAEQPWFDFKHLTDATFMLLVAGGALVSLGLFIPNFYIVSYATERGVPSSLAFSVLAVMNGSSILGRLAPPYLSDVLGRFNMLVPSAFFAGLFTMVLWTFARTTAETMLYAVIYGFFSGAFNALVIPCIAQISDIREIGVRIGMLYTIISFPSLAGGPAAGALLKLSHGSYLGVTMLSGASVVFGSLFIFWSRIRLDSRLLARA</sequence>
<dbReference type="EMBL" id="JAEVFJ010000050">
    <property type="protein sequence ID" value="KAH8082425.1"/>
    <property type="molecule type" value="Genomic_DNA"/>
</dbReference>
<dbReference type="OrthoDB" id="6509908at2759"/>
<protein>
    <submittedName>
        <fullName evidence="5">MFS general substrate transporter</fullName>
    </submittedName>
</protein>
<organism evidence="5 6">
    <name type="scientific">Cristinia sonorae</name>
    <dbReference type="NCBI Taxonomy" id="1940300"/>
    <lineage>
        <taxon>Eukaryota</taxon>
        <taxon>Fungi</taxon>
        <taxon>Dikarya</taxon>
        <taxon>Basidiomycota</taxon>
        <taxon>Agaricomycotina</taxon>
        <taxon>Agaricomycetes</taxon>
        <taxon>Agaricomycetidae</taxon>
        <taxon>Agaricales</taxon>
        <taxon>Pleurotineae</taxon>
        <taxon>Stephanosporaceae</taxon>
        <taxon>Cristinia</taxon>
    </lineage>
</organism>
<dbReference type="GO" id="GO:0016020">
    <property type="term" value="C:membrane"/>
    <property type="evidence" value="ECO:0007669"/>
    <property type="project" value="UniProtKB-SubCell"/>
</dbReference>
<dbReference type="Pfam" id="PF07690">
    <property type="entry name" value="MFS_1"/>
    <property type="match status" value="1"/>
</dbReference>
<dbReference type="InterPro" id="IPR011701">
    <property type="entry name" value="MFS"/>
</dbReference>
<accession>A0A8K0XL00</accession>
<comment type="caution">
    <text evidence="5">The sequence shown here is derived from an EMBL/GenBank/DDBJ whole genome shotgun (WGS) entry which is preliminary data.</text>
</comment>
<name>A0A8K0XL00_9AGAR</name>
<dbReference type="Gene3D" id="1.20.1250.20">
    <property type="entry name" value="MFS general substrate transporter like domains"/>
    <property type="match status" value="2"/>
</dbReference>
<feature type="transmembrane region" description="Helical" evidence="3">
    <location>
        <begin position="324"/>
        <end position="345"/>
    </location>
</feature>
<dbReference type="CDD" id="cd17352">
    <property type="entry name" value="MFS_MCT_SLC16"/>
    <property type="match status" value="1"/>
</dbReference>
<feature type="domain" description="Major facilitator superfamily (MFS) profile" evidence="4">
    <location>
        <begin position="55"/>
        <end position="441"/>
    </location>
</feature>
<feature type="transmembrane region" description="Helical" evidence="3">
    <location>
        <begin position="260"/>
        <end position="282"/>
    </location>
</feature>
<keyword evidence="3" id="KW-0472">Membrane</keyword>
<feature type="transmembrane region" description="Helical" evidence="3">
    <location>
        <begin position="183"/>
        <end position="203"/>
    </location>
</feature>
<dbReference type="Proteomes" id="UP000813824">
    <property type="component" value="Unassembled WGS sequence"/>
</dbReference>
<feature type="transmembrane region" description="Helical" evidence="3">
    <location>
        <begin position="56"/>
        <end position="77"/>
    </location>
</feature>
<dbReference type="GO" id="GO:0022857">
    <property type="term" value="F:transmembrane transporter activity"/>
    <property type="evidence" value="ECO:0007669"/>
    <property type="project" value="InterPro"/>
</dbReference>
<dbReference type="SUPFAM" id="SSF103473">
    <property type="entry name" value="MFS general substrate transporter"/>
    <property type="match status" value="1"/>
</dbReference>
<dbReference type="InterPro" id="IPR050327">
    <property type="entry name" value="Proton-linked_MCT"/>
</dbReference>